<keyword evidence="3" id="KW-1185">Reference proteome</keyword>
<keyword evidence="1" id="KW-0132">Cell division</keyword>
<dbReference type="RefSeq" id="XP_067801939.1">
    <property type="nucleotide sequence ID" value="XM_067948408.1"/>
</dbReference>
<dbReference type="SMART" id="SM01084">
    <property type="entry name" value="CKS"/>
    <property type="match status" value="1"/>
</dbReference>
<dbReference type="SUPFAM" id="SSF55637">
    <property type="entry name" value="Cell cycle regulatory proteins"/>
    <property type="match status" value="1"/>
</dbReference>
<keyword evidence="2" id="KW-0418">Kinase</keyword>
<dbReference type="KEGG" id="bdw:94337693"/>
<comment type="caution">
    <text evidence="2">The sequence shown here is derived from an EMBL/GenBank/DDBJ whole genome shotgun (WGS) entry which is preliminary data.</text>
</comment>
<accession>A0AAD9PID3</accession>
<dbReference type="InterPro" id="IPR000789">
    <property type="entry name" value="Cyclin-dep_kinase_reg-sub"/>
</dbReference>
<reference evidence="2" key="1">
    <citation type="journal article" date="2023" name="Nat. Microbiol.">
        <title>Babesia duncani multi-omics identifies virulence factors and drug targets.</title>
        <authorList>
            <person name="Singh P."/>
            <person name="Lonardi S."/>
            <person name="Liang Q."/>
            <person name="Vydyam P."/>
            <person name="Khabirova E."/>
            <person name="Fang T."/>
            <person name="Gihaz S."/>
            <person name="Thekkiniath J."/>
            <person name="Munshi M."/>
            <person name="Abel S."/>
            <person name="Ciampossin L."/>
            <person name="Batugedara G."/>
            <person name="Gupta M."/>
            <person name="Lu X.M."/>
            <person name="Lenz T."/>
            <person name="Chakravarty S."/>
            <person name="Cornillot E."/>
            <person name="Hu Y."/>
            <person name="Ma W."/>
            <person name="Gonzalez L.M."/>
            <person name="Sanchez S."/>
            <person name="Estrada K."/>
            <person name="Sanchez-Flores A."/>
            <person name="Montero E."/>
            <person name="Harb O.S."/>
            <person name="Le Roch K.G."/>
            <person name="Mamoun C.B."/>
        </authorList>
    </citation>
    <scope>NUCLEOTIDE SEQUENCE</scope>
    <source>
        <strain evidence="2">WA1</strain>
    </source>
</reference>
<dbReference type="GO" id="GO:0016301">
    <property type="term" value="F:kinase activity"/>
    <property type="evidence" value="ECO:0007669"/>
    <property type="project" value="UniProtKB-KW"/>
</dbReference>
<comment type="similarity">
    <text evidence="1">Belongs to the CKS family.</text>
</comment>
<dbReference type="Gene3D" id="3.30.170.10">
    <property type="entry name" value="Cyclin-dependent kinase, regulatory subunit"/>
    <property type="match status" value="1"/>
</dbReference>
<dbReference type="Proteomes" id="UP001214638">
    <property type="component" value="Unassembled WGS sequence"/>
</dbReference>
<evidence type="ECO:0000313" key="3">
    <source>
        <dbReference type="Proteomes" id="UP001214638"/>
    </source>
</evidence>
<dbReference type="EMBL" id="JALLKP010000005">
    <property type="protein sequence ID" value="KAK2195096.1"/>
    <property type="molecule type" value="Genomic_DNA"/>
</dbReference>
<dbReference type="GeneID" id="94337693"/>
<keyword evidence="2" id="KW-0808">Transferase</keyword>
<sequence>MDKQVSEQLQECLNDACINGNVMFSEKLANLKNTLCNDNEKQWLKLWGIDVKNPFTKYGTLPPQAETKLRRKTNSAPLFATLDIDSVSVSLGNQNTDVNTDLENNTSISTISDNVKSTRDSLDCFSSVRILQRLYTCTKNPYFCSRENAELEREKWDKPSEIGDEFVMQAILAGGESHLCSDLFYDLEYIANKTFLPSQSYQKPKSKFPRLVHSPTIVTSRFSSQLSEEDKLVFKVSTESAKAAMRKVGLVSSSLNKPYDMNDDFMLTDAEDYAILTTKYGRVIYSPKMQDDKYMYRFVILTKDAQEAVEALANIQPKQQRTNKMQKTANKRLLSEYEIIRELGIQMSPGWQHFMYFKNQQREIILRRPL</sequence>
<dbReference type="GO" id="GO:0051301">
    <property type="term" value="P:cell division"/>
    <property type="evidence" value="ECO:0007669"/>
    <property type="project" value="UniProtKB-UniRule"/>
</dbReference>
<keyword evidence="1" id="KW-0131">Cell cycle</keyword>
<comment type="function">
    <text evidence="1">Binds to the catalytic subunit of the cyclin dependent kinases and is essential for their biological function.</text>
</comment>
<dbReference type="InterPro" id="IPR036858">
    <property type="entry name" value="Cyclin-dep_kinase_reg-sub_sf"/>
</dbReference>
<gene>
    <name evidence="2" type="ORF">BdWA1_003396</name>
</gene>
<evidence type="ECO:0000313" key="2">
    <source>
        <dbReference type="EMBL" id="KAK2195096.1"/>
    </source>
</evidence>
<dbReference type="Pfam" id="PF01111">
    <property type="entry name" value="CKS"/>
    <property type="match status" value="1"/>
</dbReference>
<protein>
    <recommendedName>
        <fullName evidence="1">Cyclin-dependent kinases regulatory subunit</fullName>
    </recommendedName>
</protein>
<dbReference type="AlphaFoldDB" id="A0AAD9PID3"/>
<proteinExistence type="inferred from homology"/>
<name>A0AAD9PID3_9APIC</name>
<dbReference type="GO" id="GO:0016538">
    <property type="term" value="F:cyclin-dependent protein serine/threonine kinase regulator activity"/>
    <property type="evidence" value="ECO:0007669"/>
    <property type="project" value="InterPro"/>
</dbReference>
<evidence type="ECO:0000256" key="1">
    <source>
        <dbReference type="RuleBase" id="RU311113"/>
    </source>
</evidence>
<organism evidence="2 3">
    <name type="scientific">Babesia duncani</name>
    <dbReference type="NCBI Taxonomy" id="323732"/>
    <lineage>
        <taxon>Eukaryota</taxon>
        <taxon>Sar</taxon>
        <taxon>Alveolata</taxon>
        <taxon>Apicomplexa</taxon>
        <taxon>Aconoidasida</taxon>
        <taxon>Piroplasmida</taxon>
        <taxon>Babesiidae</taxon>
        <taxon>Babesia</taxon>
    </lineage>
</organism>